<evidence type="ECO:0000256" key="4">
    <source>
        <dbReference type="ARBA" id="ARBA00022692"/>
    </source>
</evidence>
<evidence type="ECO:0000256" key="10">
    <source>
        <dbReference type="SAM" id="Phobius"/>
    </source>
</evidence>
<keyword evidence="4 9" id="KW-0812">Transmembrane</keyword>
<evidence type="ECO:0000256" key="6">
    <source>
        <dbReference type="ARBA" id="ARBA00023136"/>
    </source>
</evidence>
<evidence type="ECO:0000259" key="11">
    <source>
        <dbReference type="PROSITE" id="PS50253"/>
    </source>
</evidence>
<dbReference type="SUPFAM" id="SSF81452">
    <property type="entry name" value="Cytochrome c oxidase subunit III-like"/>
    <property type="match status" value="1"/>
</dbReference>
<dbReference type="Proteomes" id="UP000180043">
    <property type="component" value="Unassembled WGS sequence"/>
</dbReference>
<evidence type="ECO:0000256" key="3">
    <source>
        <dbReference type="ARBA" id="ARBA00022347"/>
    </source>
</evidence>
<comment type="subcellular location">
    <subcellularLocation>
        <location evidence="9">Cell membrane</location>
        <topology evidence="9">Multi-pass membrane protein</topology>
    </subcellularLocation>
    <subcellularLocation>
        <location evidence="1">Membrane</location>
        <topology evidence="1">Multi-pass membrane protein</topology>
    </subcellularLocation>
</comment>
<evidence type="ECO:0000256" key="1">
    <source>
        <dbReference type="ARBA" id="ARBA00004141"/>
    </source>
</evidence>
<comment type="similarity">
    <text evidence="2 9">Belongs to the cytochrome c oxidase subunit 3 family.</text>
</comment>
<evidence type="ECO:0000256" key="9">
    <source>
        <dbReference type="RuleBase" id="RU003376"/>
    </source>
</evidence>
<name>A0A1S1LRB4_MYCCH</name>
<dbReference type="InterPro" id="IPR035973">
    <property type="entry name" value="Cyt_c_oxidase_su3-like_sf"/>
</dbReference>
<keyword evidence="6 10" id="KW-0472">Membrane</keyword>
<evidence type="ECO:0000313" key="13">
    <source>
        <dbReference type="Proteomes" id="UP000180043"/>
    </source>
</evidence>
<comment type="catalytic activity">
    <reaction evidence="8">
        <text>4 Fe(II)-[cytochrome c] + O2 + 8 H(+)(in) = 4 Fe(III)-[cytochrome c] + 2 H2O + 4 H(+)(out)</text>
        <dbReference type="Rhea" id="RHEA:11436"/>
        <dbReference type="Rhea" id="RHEA-COMP:10350"/>
        <dbReference type="Rhea" id="RHEA-COMP:14399"/>
        <dbReference type="ChEBI" id="CHEBI:15377"/>
        <dbReference type="ChEBI" id="CHEBI:15378"/>
        <dbReference type="ChEBI" id="CHEBI:15379"/>
        <dbReference type="ChEBI" id="CHEBI:29033"/>
        <dbReference type="ChEBI" id="CHEBI:29034"/>
        <dbReference type="EC" id="7.1.1.9"/>
    </reaction>
</comment>
<dbReference type="InterPro" id="IPR013833">
    <property type="entry name" value="Cyt_c_oxidase_su3_a-hlx"/>
</dbReference>
<dbReference type="EMBL" id="MLIQ01000013">
    <property type="protein sequence ID" value="OHU57948.1"/>
    <property type="molecule type" value="Genomic_DNA"/>
</dbReference>
<protein>
    <recommendedName>
        <fullName evidence="3">Probable cytochrome c oxidase subunit 3</fullName>
    </recommendedName>
    <alternativeName>
        <fullName evidence="7">Cytochrome aa3 subunit 3</fullName>
    </alternativeName>
</protein>
<dbReference type="InterPro" id="IPR024791">
    <property type="entry name" value="Cyt_c/ubiquinol_Oxase_su3"/>
</dbReference>
<dbReference type="AlphaFoldDB" id="A0A1S1LRB4"/>
<evidence type="ECO:0000256" key="7">
    <source>
        <dbReference type="ARBA" id="ARBA00031400"/>
    </source>
</evidence>
<dbReference type="Pfam" id="PF00510">
    <property type="entry name" value="COX3"/>
    <property type="match status" value="1"/>
</dbReference>
<comment type="caution">
    <text evidence="12">The sequence shown here is derived from an EMBL/GenBank/DDBJ whole genome shotgun (WGS) entry which is preliminary data.</text>
</comment>
<dbReference type="PROSITE" id="PS50253">
    <property type="entry name" value="COX3"/>
    <property type="match status" value="1"/>
</dbReference>
<dbReference type="Gene3D" id="1.20.120.80">
    <property type="entry name" value="Cytochrome c oxidase, subunit III, four-helix bundle"/>
    <property type="match status" value="1"/>
</dbReference>
<organism evidence="12 13">
    <name type="scientific">Mycobacteroides chelonae</name>
    <name type="common">Mycobacterium chelonae</name>
    <dbReference type="NCBI Taxonomy" id="1774"/>
    <lineage>
        <taxon>Bacteria</taxon>
        <taxon>Bacillati</taxon>
        <taxon>Actinomycetota</taxon>
        <taxon>Actinomycetes</taxon>
        <taxon>Mycobacteriales</taxon>
        <taxon>Mycobacteriaceae</taxon>
        <taxon>Mycobacteroides</taxon>
    </lineage>
</organism>
<dbReference type="RefSeq" id="WP_070947393.1">
    <property type="nucleotide sequence ID" value="NZ_MLIQ01000013.1"/>
</dbReference>
<accession>A0A1S1LRB4</accession>
<keyword evidence="5 10" id="KW-1133">Transmembrane helix</keyword>
<evidence type="ECO:0000256" key="2">
    <source>
        <dbReference type="ARBA" id="ARBA00010581"/>
    </source>
</evidence>
<proteinExistence type="inferred from homology"/>
<dbReference type="GO" id="GO:0004129">
    <property type="term" value="F:cytochrome-c oxidase activity"/>
    <property type="evidence" value="ECO:0007669"/>
    <property type="project" value="UniProtKB-EC"/>
</dbReference>
<dbReference type="GO" id="GO:0019646">
    <property type="term" value="P:aerobic electron transport chain"/>
    <property type="evidence" value="ECO:0007669"/>
    <property type="project" value="InterPro"/>
</dbReference>
<dbReference type="PANTHER" id="PTHR11403">
    <property type="entry name" value="CYTOCHROME C OXIDASE SUBUNIT III"/>
    <property type="match status" value="1"/>
</dbReference>
<feature type="transmembrane region" description="Helical" evidence="10">
    <location>
        <begin position="135"/>
        <end position="160"/>
    </location>
</feature>
<evidence type="ECO:0000256" key="8">
    <source>
        <dbReference type="ARBA" id="ARBA00047816"/>
    </source>
</evidence>
<reference evidence="12 13" key="1">
    <citation type="submission" date="2016-10" db="EMBL/GenBank/DDBJ databases">
        <title>Evaluation of Human, Veterinary and Environmental Mycobacterium chelonae Isolates by Core Genome Phylogenomic Analysis, Targeted Gene Comparison, and Anti-microbial Susceptibility Patterns: A Tale of Mistaken Identities.</title>
        <authorList>
            <person name="Fogelson S.B."/>
            <person name="Camus A.C."/>
            <person name="Lorenz W."/>
            <person name="Vasireddy R."/>
            <person name="Vasireddy S."/>
            <person name="Smith T."/>
            <person name="Brown-Elliott B.A."/>
            <person name="Wallace R.J.Jr."/>
            <person name="Hasan N.A."/>
            <person name="Reischl U."/>
            <person name="Sanchez S."/>
        </authorList>
    </citation>
    <scope>NUCLEOTIDE SEQUENCE [LARGE SCALE GENOMIC DNA]</scope>
    <source>
        <strain evidence="12 13">15515</strain>
    </source>
</reference>
<evidence type="ECO:0000313" key="12">
    <source>
        <dbReference type="EMBL" id="OHU57948.1"/>
    </source>
</evidence>
<evidence type="ECO:0000256" key="5">
    <source>
        <dbReference type="ARBA" id="ARBA00022989"/>
    </source>
</evidence>
<dbReference type="GO" id="GO:0005886">
    <property type="term" value="C:plasma membrane"/>
    <property type="evidence" value="ECO:0007669"/>
    <property type="project" value="UniProtKB-SubCell"/>
</dbReference>
<dbReference type="PANTHER" id="PTHR11403:SF6">
    <property type="entry name" value="NITRIC OXIDE REDUCTASE SUBUNIT E"/>
    <property type="match status" value="1"/>
</dbReference>
<feature type="transmembrane region" description="Helical" evidence="10">
    <location>
        <begin position="97"/>
        <end position="115"/>
    </location>
</feature>
<gene>
    <name evidence="12" type="ORF">BKG82_09930</name>
</gene>
<feature type="domain" description="Heme-copper oxidase subunit III family profile" evidence="11">
    <location>
        <begin position="1"/>
        <end position="197"/>
    </location>
</feature>
<dbReference type="InterPro" id="IPR000298">
    <property type="entry name" value="Cyt_c_oxidase-like_su3"/>
</dbReference>
<sequence>MTGDLTTHTQTPAHLRTPHVPGEPGLWVFLFGDMIVFAAFFAVIAHYRSSEAEAFASGQSQLHLGLGALNTVLLLSGSLLAVIGLEKARNGSAHAARYYLAAAGSGICFISVKLIEYQEVTSQGLSPMTSHFFMVYFVFTGIHLVHTTVATVILGAMAYASRGAAASSDIRLLEGGSCFWHLIDLLWIGLFSLLYLA</sequence>
<feature type="transmembrane region" description="Helical" evidence="10">
    <location>
        <begin position="67"/>
        <end position="85"/>
    </location>
</feature>
<feature type="transmembrane region" description="Helical" evidence="10">
    <location>
        <begin position="26"/>
        <end position="47"/>
    </location>
</feature>